<feature type="compositionally biased region" description="Polar residues" evidence="1">
    <location>
        <begin position="859"/>
        <end position="871"/>
    </location>
</feature>
<dbReference type="Proteomes" id="UP001190925">
    <property type="component" value="Unassembled WGS sequence"/>
</dbReference>
<dbReference type="EMBL" id="PRLK01000001">
    <property type="protein sequence ID" value="RYC72941.1"/>
    <property type="molecule type" value="Genomic_DNA"/>
</dbReference>
<name>A0ABY0FLF5_9BACT</name>
<evidence type="ECO:0000313" key="4">
    <source>
        <dbReference type="Proteomes" id="UP001190925"/>
    </source>
</evidence>
<proteinExistence type="predicted"/>
<evidence type="ECO:0000256" key="2">
    <source>
        <dbReference type="SAM" id="Phobius"/>
    </source>
</evidence>
<sequence length="1218" mass="135787">MEEGQKKGKLFAKISKKKLILLVGFFFVIIILAMAGFFLLNKKEEEKGIKVGDTLITDKQISKNAKDMQSFLNNNKNISYGEGNIEDIARNDLLVNAFFKSKQMKDICSKEVTVNNKNIYGLRNKPTSDSKVADNYVNDLVSNEGEYAKIRMENEFFERSFADCVLTRKKLTRVSILSYGNYYLTLKDEDFKKEVNNARDFLDNKYTKLFKEKIKIEDLSNKVDYNTISNRTPKMDYFNKPNKVGLFSENWGGQYLTYKNPRNSKEATLLGGVNVNDYVEKLKEGEYTPAIIGSNGEVSIIRAEKVFGNYSSWEKFYKEKINGYRGNNKISIDSPLNKISNSNSTLTASWSSACYGRFSSEIHNVRHRFTFRIGSGWYVDGGVTMSSHQTPGSFDGEETCAVNDYGSLGRGESVITLVMNCLGEGPGGTGYAGLDISLPTGYKIKRVRYAGDAYKPEASDEYKYSANDSYFGYYFIRGQNGLAYIDWDIYLEQEEHFQTDPQSYIKVGNKNERSYSQYWNRSNPLRVHLGDNVFFKHTNRMYDANKSFTISTSINRSISSDIGYGGGSEGPMDYKSLSYYNGETKTFEGSSLPSSGRYIVREGDIGKTICQSITAVLGAKYISGGVDPSRTSNEVCFYVEPQPWQITASTQIGKNGSGFGTRHFNVNAGDSITWRHSFRNSTSYVAPGFPGNTIENNPHTYTNAGGQKAYGLTNKNQASSRATNDFQFRTNSGNIDPGQTKTTNDSRYTYRVQSSDLGTSLCQRAYATHSRDRGSPTVGEWLCAYVPYHFDITNCIKSPMDGNSSNCSSGEIPVEPGDDVPIIPKVPNKGTRTPRNTKWKITQWEVDGVDEEIPVPTNPVDNRNGNTASHYNEQFRGKGKRFSVKEGEREFQVGENTLQDILRNIKIPDNAPLGQRYCVAVSISAPTMLENETQEEQQAKVGRDWRHSQPLCMLVTKKPKMQVWGNGLYSRGGVVTSVSRGLGSWVEYEALVGGQVKGFKSESSQTTRNLTIDNFVNGAGSFGQGASSINAIRNSLNTKFPRSDGNEVRVDEGIGTFNGVDYRRGGSPIRTHIIKGRDIVINGDIFVRNPIGTNGIKQFQQIIMIAEGNIYIQGNVGNIDAWLIATGDIYTCANGATTGHGHVNQKNCGKHLAVNGPVLANNLHSWRTYGSENKAGMDRSTPAETYNQRADIYMWAQAQASGNGKMLTTFSKELPVRY</sequence>
<organism evidence="3 4">
    <name type="scientific">Candidatus Nanogingivalis gingivitcus</name>
    <dbReference type="NCBI Taxonomy" id="2171992"/>
    <lineage>
        <taxon>Bacteria</taxon>
        <taxon>Candidatus Saccharimonadota</taxon>
        <taxon>Candidatus Nanosyncoccalia</taxon>
        <taxon>Candidatus Nanogingivales</taxon>
        <taxon>Candidatus Nanogingivalaceae</taxon>
        <taxon>Candidatus Nanogingivalis</taxon>
    </lineage>
</organism>
<keyword evidence="2" id="KW-1133">Transmembrane helix</keyword>
<comment type="caution">
    <text evidence="3">The sequence shown here is derived from an EMBL/GenBank/DDBJ whole genome shotgun (WGS) entry which is preliminary data.</text>
</comment>
<reference evidence="3 4" key="2">
    <citation type="journal article" date="2020" name="Cell Rep.">
        <title>Acquisition and Adaptation of Ultra-small Parasitic Reduced Genome Bacteria to Mammalian Hosts.</title>
        <authorList>
            <person name="McLean J.S."/>
            <person name="Bor B."/>
            <person name="Kerns K.A."/>
            <person name="Liu Q."/>
            <person name="To T.T."/>
            <person name="Solden L."/>
            <person name="Hendrickson E.L."/>
            <person name="Wrighton K."/>
            <person name="Shi W."/>
            <person name="He X."/>
        </authorList>
    </citation>
    <scope>NUCLEOTIDE SEQUENCE [LARGE SCALE GENOMIC DNA]</scope>
    <source>
        <strain evidence="3 4">TM7_CMJM_G6_1_HOT_870</strain>
    </source>
</reference>
<reference evidence="3 4" key="1">
    <citation type="journal article" date="2018" name="bioRxiv">
        <title>Evidence of independent acquisition and adaption of ultra-small bacteria to human hosts across the highly diverse yet reduced genomes of the phylum Saccharibacteria.</title>
        <authorList>
            <person name="McLean J.S."/>
            <person name="Bor B."/>
            <person name="To T.T."/>
            <person name="Liu Q."/>
            <person name="Kearns K.A."/>
            <person name="Solden L.M."/>
            <person name="Wrighton K.C."/>
            <person name="He X."/>
            <person name="Shi W."/>
        </authorList>
    </citation>
    <scope>NUCLEOTIDE SEQUENCE [LARGE SCALE GENOMIC DNA]</scope>
    <source>
        <strain evidence="3 4">TM7_CMJM_G6_1_HOT_870</strain>
    </source>
</reference>
<feature type="region of interest" description="Disordered" evidence="1">
    <location>
        <begin position="852"/>
        <end position="871"/>
    </location>
</feature>
<evidence type="ECO:0000256" key="1">
    <source>
        <dbReference type="SAM" id="MobiDB-lite"/>
    </source>
</evidence>
<gene>
    <name evidence="3" type="ORF">G6CMJM_00039</name>
</gene>
<keyword evidence="4" id="KW-1185">Reference proteome</keyword>
<keyword evidence="2" id="KW-0812">Transmembrane</keyword>
<feature type="transmembrane region" description="Helical" evidence="2">
    <location>
        <begin position="20"/>
        <end position="40"/>
    </location>
</feature>
<dbReference type="RefSeq" id="WP_129718477.1">
    <property type="nucleotide sequence ID" value="NZ_PRLK01000001.1"/>
</dbReference>
<evidence type="ECO:0000313" key="3">
    <source>
        <dbReference type="EMBL" id="RYC72941.1"/>
    </source>
</evidence>
<keyword evidence="2" id="KW-0472">Membrane</keyword>
<feature type="region of interest" description="Disordered" evidence="1">
    <location>
        <begin position="815"/>
        <end position="835"/>
    </location>
</feature>
<accession>A0ABY0FLF5</accession>
<protein>
    <submittedName>
        <fullName evidence="3">Uncharacterized protein</fullName>
    </submittedName>
</protein>